<dbReference type="Proteomes" id="UP000287033">
    <property type="component" value="Unassembled WGS sequence"/>
</dbReference>
<keyword evidence="4" id="KW-1185">Reference proteome</keyword>
<dbReference type="GO" id="GO:0006887">
    <property type="term" value="P:exocytosis"/>
    <property type="evidence" value="ECO:0007669"/>
    <property type="project" value="UniProtKB-KW"/>
</dbReference>
<proteinExistence type="inferred from homology"/>
<name>A0A401T328_CHIPU</name>
<reference evidence="3 4" key="1">
    <citation type="journal article" date="2018" name="Nat. Ecol. Evol.">
        <title>Shark genomes provide insights into elasmobranch evolution and the origin of vertebrates.</title>
        <authorList>
            <person name="Hara Y"/>
            <person name="Yamaguchi K"/>
            <person name="Onimaru K"/>
            <person name="Kadota M"/>
            <person name="Koyanagi M"/>
            <person name="Keeley SD"/>
            <person name="Tatsumi K"/>
            <person name="Tanaka K"/>
            <person name="Motone F"/>
            <person name="Kageyama Y"/>
            <person name="Nozu R"/>
            <person name="Adachi N"/>
            <person name="Nishimura O"/>
            <person name="Nakagawa R"/>
            <person name="Tanegashima C"/>
            <person name="Kiyatake I"/>
            <person name="Matsumoto R"/>
            <person name="Murakumo K"/>
            <person name="Nishida K"/>
            <person name="Terakita A"/>
            <person name="Kuratani S"/>
            <person name="Sato K"/>
            <person name="Hyodo S Kuraku.S."/>
        </authorList>
    </citation>
    <scope>NUCLEOTIDE SEQUENCE [LARGE SCALE GENOMIC DNA]</scope>
</reference>
<comment type="similarity">
    <text evidence="1">Belongs to the SEC6 family.</text>
</comment>
<gene>
    <name evidence="3" type="ORF">chiPu_0015487</name>
</gene>
<evidence type="ECO:0000256" key="1">
    <source>
        <dbReference type="ARBA" id="ARBA00009447"/>
    </source>
</evidence>
<dbReference type="FunFam" id="1.10.357.70:FF:000001">
    <property type="entry name" value="Exocyst complex component 3"/>
    <property type="match status" value="1"/>
</dbReference>
<dbReference type="OrthoDB" id="10047020at2759"/>
<dbReference type="PANTHER" id="PTHR21292">
    <property type="entry name" value="EXOCYST COMPLEX COMPONENT SEC6-RELATED"/>
    <property type="match status" value="1"/>
</dbReference>
<dbReference type="GO" id="GO:0000145">
    <property type="term" value="C:exocyst"/>
    <property type="evidence" value="ECO:0007669"/>
    <property type="project" value="InterPro"/>
</dbReference>
<dbReference type="Gene3D" id="1.10.357.70">
    <property type="entry name" value="Exocyst complex component Sec6, C-terminal domain"/>
    <property type="match status" value="1"/>
</dbReference>
<evidence type="ECO:0000313" key="3">
    <source>
        <dbReference type="EMBL" id="GCC36987.1"/>
    </source>
</evidence>
<dbReference type="InterPro" id="IPR042532">
    <property type="entry name" value="EXOC3/Sec6_C"/>
</dbReference>
<keyword evidence="2" id="KW-0268">Exocytosis</keyword>
<dbReference type="InterPro" id="IPR010326">
    <property type="entry name" value="EXOC3/Sec6"/>
</dbReference>
<protein>
    <submittedName>
        <fullName evidence="3">Uncharacterized protein</fullName>
    </submittedName>
</protein>
<dbReference type="GO" id="GO:0000149">
    <property type="term" value="F:SNARE binding"/>
    <property type="evidence" value="ECO:0007669"/>
    <property type="project" value="TreeGrafter"/>
</dbReference>
<dbReference type="PANTHER" id="PTHR21292:SF12">
    <property type="entry name" value="EXOCYST COMPLEX COMPONENT 3-LIKE PROTEIN"/>
    <property type="match status" value="1"/>
</dbReference>
<dbReference type="Gene3D" id="1.10.357.50">
    <property type="match status" value="1"/>
</dbReference>
<dbReference type="STRING" id="137246.A0A401T328"/>
<dbReference type="AlphaFoldDB" id="A0A401T328"/>
<accession>A0A401T328</accession>
<sequence length="762" mass="86682">MSAEDDILTRQAGEMWPEFEKAENLARGAALKWASGIFYHPDQLERLGQYRKRETQRTSSVQSRLKSAVQSYLEGVATGLGQLKASLDDVRAVRRTLVDVCEDWQKKVNGFEGLGHLRSLVSDHVQLATAVHNLQHVFSVPEVVRETRQLIEERRLLDAHAKLMEMEGWRDNILQQLHRAGRQDTEGERIVLSYFAVVGQLNEELIKELWDVVGSGLALVKQDPSLFVSAIRIIEREEEMDRAAADSQSQHAFLPPGRPKNLRQTFFKVIEQSTRAQFRARQTDTKGPGLASHLAALHNNILSDLKVVKHLMVQCCPPHYNILQTYVMLHHSCLSGHLQDIISWDLEKSEIYTVLNWIRHIYHSRPKILAHPDLSPDVDIVSPGPLISQDALEQLQNKYVGAVRVAVSDWMQKALEAEVNDWYREEEPESDHEGYYHSSLPVIVTQMLEENVQVAMVISDSLRDQMVTMALQELESFLCRFREAVISYGKERQKPSQPKYYLLYLLAVVNNCIAIRRCIQWLQQQGNQGSHGDGCNKLPQPIDTALDRAMKKGCRLLIDEMLSELQPHFLQLWSTSWFCGSDIIDSICTVMETHCGHFGHIREPIFQFMLSEGLRLVIIDYVRTLVLRKIVCKNPTERERLSDRMARDAEKLHKLFCNLGLEEPDHLTSVITSVSELVKLKDTSLLSLEVSCLVANYPDISDEHVSALLDIRGDVSKDVRGTVLEMLEQSSQPAPEDYQPIFSEILVPTPVLPFCLPAVKCG</sequence>
<evidence type="ECO:0000313" key="4">
    <source>
        <dbReference type="Proteomes" id="UP000287033"/>
    </source>
</evidence>
<comment type="caution">
    <text evidence="3">The sequence shown here is derived from an EMBL/GenBank/DDBJ whole genome shotgun (WGS) entry which is preliminary data.</text>
</comment>
<dbReference type="GO" id="GO:0051601">
    <property type="term" value="P:exocyst localization"/>
    <property type="evidence" value="ECO:0007669"/>
    <property type="project" value="TreeGrafter"/>
</dbReference>
<organism evidence="3 4">
    <name type="scientific">Chiloscyllium punctatum</name>
    <name type="common">Brownbanded bambooshark</name>
    <name type="synonym">Hemiscyllium punctatum</name>
    <dbReference type="NCBI Taxonomy" id="137246"/>
    <lineage>
        <taxon>Eukaryota</taxon>
        <taxon>Metazoa</taxon>
        <taxon>Chordata</taxon>
        <taxon>Craniata</taxon>
        <taxon>Vertebrata</taxon>
        <taxon>Chondrichthyes</taxon>
        <taxon>Elasmobranchii</taxon>
        <taxon>Galeomorphii</taxon>
        <taxon>Galeoidea</taxon>
        <taxon>Orectolobiformes</taxon>
        <taxon>Hemiscylliidae</taxon>
        <taxon>Chiloscyllium</taxon>
    </lineage>
</organism>
<dbReference type="EMBL" id="BEZZ01000922">
    <property type="protein sequence ID" value="GCC36987.1"/>
    <property type="molecule type" value="Genomic_DNA"/>
</dbReference>
<dbReference type="Pfam" id="PF06046">
    <property type="entry name" value="Sec6"/>
    <property type="match status" value="1"/>
</dbReference>
<evidence type="ECO:0000256" key="2">
    <source>
        <dbReference type="ARBA" id="ARBA00022483"/>
    </source>
</evidence>
<dbReference type="OMA" id="HLMVQCC"/>